<gene>
    <name evidence="2" type="ORF">SAMN04488027_11534</name>
</gene>
<dbReference type="EMBL" id="FNCW01000015">
    <property type="protein sequence ID" value="SDH01411.1"/>
    <property type="molecule type" value="Genomic_DNA"/>
</dbReference>
<protein>
    <submittedName>
        <fullName evidence="2">3-hydroxyacyl-[acyl-carrier-protein] dehydratase</fullName>
    </submittedName>
</protein>
<name>A0A1G7YY97_9FLAO</name>
<dbReference type="AlphaFoldDB" id="A0A1G7YY97"/>
<dbReference type="InterPro" id="IPR013114">
    <property type="entry name" value="FabA_FabZ"/>
</dbReference>
<dbReference type="Gene3D" id="3.10.129.10">
    <property type="entry name" value="Hotdog Thioesterase"/>
    <property type="match status" value="1"/>
</dbReference>
<sequence length="146" mass="16367">MKSSKIISKLPYQEPFLYVKSIDKISENFIKGSYTFKASSWFYKGHFKNNPITPGVILTECAAQIGLASFGLYLLSNQENIDLEQVKLAMTSTNVEFLKPVLPGEKVIVEAEKMYFRFNKLKSSVKMYNLSGDLVLSGELAGVILP</sequence>
<dbReference type="InterPro" id="IPR029069">
    <property type="entry name" value="HotDog_dom_sf"/>
</dbReference>
<evidence type="ECO:0000313" key="3">
    <source>
        <dbReference type="Proteomes" id="UP000199296"/>
    </source>
</evidence>
<dbReference type="Pfam" id="PF07977">
    <property type="entry name" value="FabA"/>
    <property type="match status" value="1"/>
</dbReference>
<keyword evidence="3" id="KW-1185">Reference proteome</keyword>
<organism evidence="2 3">
    <name type="scientific">Psychroflexus sediminis</name>
    <dbReference type="NCBI Taxonomy" id="470826"/>
    <lineage>
        <taxon>Bacteria</taxon>
        <taxon>Pseudomonadati</taxon>
        <taxon>Bacteroidota</taxon>
        <taxon>Flavobacteriia</taxon>
        <taxon>Flavobacteriales</taxon>
        <taxon>Flavobacteriaceae</taxon>
        <taxon>Psychroflexus</taxon>
    </lineage>
</organism>
<dbReference type="PANTHER" id="PTHR30272">
    <property type="entry name" value="3-HYDROXYACYL-[ACYL-CARRIER-PROTEIN] DEHYDRATASE"/>
    <property type="match status" value="1"/>
</dbReference>
<keyword evidence="1" id="KW-0456">Lyase</keyword>
<dbReference type="STRING" id="470826.SAMN04488027_11534"/>
<dbReference type="GO" id="GO:0016829">
    <property type="term" value="F:lyase activity"/>
    <property type="evidence" value="ECO:0007669"/>
    <property type="project" value="UniProtKB-KW"/>
</dbReference>
<dbReference type="RefSeq" id="WP_093369697.1">
    <property type="nucleotide sequence ID" value="NZ_FNCW01000015.1"/>
</dbReference>
<evidence type="ECO:0000256" key="1">
    <source>
        <dbReference type="ARBA" id="ARBA00023239"/>
    </source>
</evidence>
<evidence type="ECO:0000313" key="2">
    <source>
        <dbReference type="EMBL" id="SDH01411.1"/>
    </source>
</evidence>
<dbReference type="PANTHER" id="PTHR30272:SF1">
    <property type="entry name" value="3-HYDROXYACYL-[ACYL-CARRIER-PROTEIN] DEHYDRATASE"/>
    <property type="match status" value="1"/>
</dbReference>
<dbReference type="Proteomes" id="UP000199296">
    <property type="component" value="Unassembled WGS sequence"/>
</dbReference>
<proteinExistence type="predicted"/>
<reference evidence="2 3" key="1">
    <citation type="submission" date="2016-10" db="EMBL/GenBank/DDBJ databases">
        <authorList>
            <person name="de Groot N.N."/>
        </authorList>
    </citation>
    <scope>NUCLEOTIDE SEQUENCE [LARGE SCALE GENOMIC DNA]</scope>
    <source>
        <strain evidence="2 3">DSM 19803</strain>
    </source>
</reference>
<dbReference type="SUPFAM" id="SSF54637">
    <property type="entry name" value="Thioesterase/thiol ester dehydrase-isomerase"/>
    <property type="match status" value="1"/>
</dbReference>
<accession>A0A1G7YY97</accession>
<dbReference type="OrthoDB" id="9772788at2"/>